<proteinExistence type="predicted"/>
<protein>
    <submittedName>
        <fullName evidence="1">Uncharacterized protein</fullName>
    </submittedName>
</protein>
<comment type="caution">
    <text evidence="1">The sequence shown here is derived from an EMBL/GenBank/DDBJ whole genome shotgun (WGS) entry which is preliminary data.</text>
</comment>
<name>A0A5B7ETB0_PORTR</name>
<reference evidence="1 2" key="1">
    <citation type="submission" date="2019-05" db="EMBL/GenBank/DDBJ databases">
        <title>Another draft genome of Portunus trituberculatus and its Hox gene families provides insights of decapod evolution.</title>
        <authorList>
            <person name="Jeong J.-H."/>
            <person name="Song I."/>
            <person name="Kim S."/>
            <person name="Choi T."/>
            <person name="Kim D."/>
            <person name="Ryu S."/>
            <person name="Kim W."/>
        </authorList>
    </citation>
    <scope>NUCLEOTIDE SEQUENCE [LARGE SCALE GENOMIC DNA]</scope>
    <source>
        <tissue evidence="1">Muscle</tissue>
    </source>
</reference>
<evidence type="ECO:0000313" key="1">
    <source>
        <dbReference type="EMBL" id="MPC36386.1"/>
    </source>
</evidence>
<dbReference type="EMBL" id="VSRR010003505">
    <property type="protein sequence ID" value="MPC36386.1"/>
    <property type="molecule type" value="Genomic_DNA"/>
</dbReference>
<evidence type="ECO:0000313" key="2">
    <source>
        <dbReference type="Proteomes" id="UP000324222"/>
    </source>
</evidence>
<dbReference type="Proteomes" id="UP000324222">
    <property type="component" value="Unassembled WGS sequence"/>
</dbReference>
<sequence length="71" mass="8379">MTRFHIHSTYYLSLDAATRTNETPLRFMLTFPKDLFMVSLASLGYAHPSPVRQRHLATGPKQFRRYHLFHT</sequence>
<gene>
    <name evidence="1" type="ORF">E2C01_029842</name>
</gene>
<keyword evidence="2" id="KW-1185">Reference proteome</keyword>
<organism evidence="1 2">
    <name type="scientific">Portunus trituberculatus</name>
    <name type="common">Swimming crab</name>
    <name type="synonym">Neptunus trituberculatus</name>
    <dbReference type="NCBI Taxonomy" id="210409"/>
    <lineage>
        <taxon>Eukaryota</taxon>
        <taxon>Metazoa</taxon>
        <taxon>Ecdysozoa</taxon>
        <taxon>Arthropoda</taxon>
        <taxon>Crustacea</taxon>
        <taxon>Multicrustacea</taxon>
        <taxon>Malacostraca</taxon>
        <taxon>Eumalacostraca</taxon>
        <taxon>Eucarida</taxon>
        <taxon>Decapoda</taxon>
        <taxon>Pleocyemata</taxon>
        <taxon>Brachyura</taxon>
        <taxon>Eubrachyura</taxon>
        <taxon>Portunoidea</taxon>
        <taxon>Portunidae</taxon>
        <taxon>Portuninae</taxon>
        <taxon>Portunus</taxon>
    </lineage>
</organism>
<dbReference type="AlphaFoldDB" id="A0A5B7ETB0"/>
<accession>A0A5B7ETB0</accession>